<protein>
    <recommendedName>
        <fullName evidence="3">Helicase</fullName>
    </recommendedName>
</protein>
<proteinExistence type="predicted"/>
<feature type="non-terminal residue" evidence="1">
    <location>
        <position position="1"/>
    </location>
</feature>
<accession>A0ABX1JTK7</accession>
<evidence type="ECO:0008006" key="3">
    <source>
        <dbReference type="Google" id="ProtNLM"/>
    </source>
</evidence>
<gene>
    <name evidence="1" type="ORF">HER39_17375</name>
</gene>
<evidence type="ECO:0000313" key="1">
    <source>
        <dbReference type="EMBL" id="NKX52308.1"/>
    </source>
</evidence>
<dbReference type="PANTHER" id="PTHR47957:SF3">
    <property type="entry name" value="ATP-DEPENDENT HELICASE HRQ1"/>
    <property type="match status" value="1"/>
</dbReference>
<dbReference type="EMBL" id="JAAZSR010000482">
    <property type="protein sequence ID" value="NKX52308.1"/>
    <property type="molecule type" value="Genomic_DNA"/>
</dbReference>
<organism evidence="1 2">
    <name type="scientific">Arthrobacter deserti</name>
    <dbReference type="NCBI Taxonomy" id="1742687"/>
    <lineage>
        <taxon>Bacteria</taxon>
        <taxon>Bacillati</taxon>
        <taxon>Actinomycetota</taxon>
        <taxon>Actinomycetes</taxon>
        <taxon>Micrococcales</taxon>
        <taxon>Micrococcaceae</taxon>
        <taxon>Arthrobacter</taxon>
    </lineage>
</organism>
<dbReference type="Proteomes" id="UP000523795">
    <property type="component" value="Unassembled WGS sequence"/>
</dbReference>
<reference evidence="1 2" key="1">
    <citation type="submission" date="2020-04" db="EMBL/GenBank/DDBJ databases">
        <authorList>
            <person name="Liu S."/>
        </authorList>
    </citation>
    <scope>NUCLEOTIDE SEQUENCE [LARGE SCALE GENOMIC DNA]</scope>
    <source>
        <strain evidence="1 2">CGMCC 1.15091</strain>
    </source>
</reference>
<sequence length="54" mass="5728">QQIGRAGRAGQDALAAFVASDDPLDTYLVHHPEAVFDVSVEATVFDPSNPYVLG</sequence>
<comment type="caution">
    <text evidence="1">The sequence shown here is derived from an EMBL/GenBank/DDBJ whole genome shotgun (WGS) entry which is preliminary data.</text>
</comment>
<evidence type="ECO:0000313" key="2">
    <source>
        <dbReference type="Proteomes" id="UP000523795"/>
    </source>
</evidence>
<name>A0ABX1JTK7_9MICC</name>
<keyword evidence="2" id="KW-1185">Reference proteome</keyword>
<feature type="non-terminal residue" evidence="1">
    <location>
        <position position="54"/>
    </location>
</feature>
<dbReference type="PANTHER" id="PTHR47957">
    <property type="entry name" value="ATP-DEPENDENT HELICASE HRQ1"/>
    <property type="match status" value="1"/>
</dbReference>